<dbReference type="Gene3D" id="3.50.50.60">
    <property type="entry name" value="FAD/NAD(P)-binding domain"/>
    <property type="match status" value="2"/>
</dbReference>
<dbReference type="Pfam" id="PF14721">
    <property type="entry name" value="AIF_C"/>
    <property type="match status" value="2"/>
</dbReference>
<feature type="region of interest" description="Disordered" evidence="12">
    <location>
        <begin position="97"/>
        <end position="122"/>
    </location>
</feature>
<proteinExistence type="inferred from homology"/>
<dbReference type="PRINTS" id="PR00411">
    <property type="entry name" value="PNDRDTASEI"/>
</dbReference>
<dbReference type="SMART" id="SM01353">
    <property type="entry name" value="AIF_C"/>
    <property type="match status" value="1"/>
</dbReference>
<dbReference type="PANTHER" id="PTHR43557:SF4">
    <property type="entry name" value="APOPTOSIS-INDUCING FACTOR 1, MITOCHONDRIAL"/>
    <property type="match status" value="1"/>
</dbReference>
<comment type="caution">
    <text evidence="15">The sequence shown here is derived from an EMBL/GenBank/DDBJ whole genome shotgun (WGS) entry which is preliminary data.</text>
</comment>
<dbReference type="GO" id="GO:0033108">
    <property type="term" value="P:mitochondrial respiratory chain complex assembly"/>
    <property type="evidence" value="ECO:0007669"/>
    <property type="project" value="TreeGrafter"/>
</dbReference>
<dbReference type="SUPFAM" id="SSF55424">
    <property type="entry name" value="FAD/NAD-linked reductases, dimerisation (C-terminal) domain"/>
    <property type="match status" value="1"/>
</dbReference>
<evidence type="ECO:0000256" key="7">
    <source>
        <dbReference type="ARBA" id="ARBA00022946"/>
    </source>
</evidence>
<dbReference type="InterPro" id="IPR023753">
    <property type="entry name" value="FAD/NAD-binding_dom"/>
</dbReference>
<keyword evidence="7" id="KW-0809">Transit peptide</keyword>
<gene>
    <name evidence="15" type="ORF">BCR44DRAFT_125077</name>
</gene>
<dbReference type="Proteomes" id="UP000193411">
    <property type="component" value="Unassembled WGS sequence"/>
</dbReference>
<reference evidence="15 16" key="1">
    <citation type="submission" date="2016-07" db="EMBL/GenBank/DDBJ databases">
        <title>Pervasive Adenine N6-methylation of Active Genes in Fungi.</title>
        <authorList>
            <consortium name="DOE Joint Genome Institute"/>
            <person name="Mondo S.J."/>
            <person name="Dannebaum R.O."/>
            <person name="Kuo R.C."/>
            <person name="Labutti K."/>
            <person name="Haridas S."/>
            <person name="Kuo A."/>
            <person name="Salamov A."/>
            <person name="Ahrendt S.R."/>
            <person name="Lipzen A."/>
            <person name="Sullivan W."/>
            <person name="Andreopoulos W.B."/>
            <person name="Clum A."/>
            <person name="Lindquist E."/>
            <person name="Daum C."/>
            <person name="Ramamoorthy G.K."/>
            <person name="Gryganskyi A."/>
            <person name="Culley D."/>
            <person name="Magnuson J.K."/>
            <person name="James T.Y."/>
            <person name="O'Malley M.A."/>
            <person name="Stajich J.E."/>
            <person name="Spatafora J.W."/>
            <person name="Visel A."/>
            <person name="Grigoriev I.V."/>
        </authorList>
    </citation>
    <scope>NUCLEOTIDE SEQUENCE [LARGE SCALE GENOMIC DNA]</scope>
    <source>
        <strain evidence="15 16">PL171</strain>
    </source>
</reference>
<dbReference type="PRINTS" id="PR00368">
    <property type="entry name" value="FADPNR"/>
</dbReference>
<feature type="domain" description="Mitochondrial apoptosis-inducing factor C-terminal" evidence="14">
    <location>
        <begin position="528"/>
        <end position="573"/>
    </location>
</feature>
<comment type="cofactor">
    <cofactor evidence="1">
        <name>FAD</name>
        <dbReference type="ChEBI" id="CHEBI:57692"/>
    </cofactor>
</comment>
<evidence type="ECO:0000256" key="5">
    <source>
        <dbReference type="ARBA" id="ARBA00022703"/>
    </source>
</evidence>
<dbReference type="STRING" id="765915.A0A1Y2HHA2"/>
<keyword evidence="9" id="KW-0520">NAD</keyword>
<evidence type="ECO:0000256" key="6">
    <source>
        <dbReference type="ARBA" id="ARBA00022827"/>
    </source>
</evidence>
<evidence type="ECO:0000313" key="15">
    <source>
        <dbReference type="EMBL" id="ORZ33374.1"/>
    </source>
</evidence>
<keyword evidence="16" id="KW-1185">Reference proteome</keyword>
<evidence type="ECO:0008006" key="17">
    <source>
        <dbReference type="Google" id="ProtNLM"/>
    </source>
</evidence>
<evidence type="ECO:0000256" key="8">
    <source>
        <dbReference type="ARBA" id="ARBA00023002"/>
    </source>
</evidence>
<comment type="subcellular location">
    <subcellularLocation>
        <location evidence="2">Mitochondrion</location>
    </subcellularLocation>
</comment>
<dbReference type="InterPro" id="IPR050446">
    <property type="entry name" value="FAD-oxidoreductase/Apoptosis"/>
</dbReference>
<evidence type="ECO:0000259" key="13">
    <source>
        <dbReference type="Pfam" id="PF07992"/>
    </source>
</evidence>
<comment type="similarity">
    <text evidence="3">Belongs to the FAD-dependent oxidoreductase family.</text>
</comment>
<evidence type="ECO:0000256" key="10">
    <source>
        <dbReference type="ARBA" id="ARBA00023128"/>
    </source>
</evidence>
<evidence type="ECO:0000256" key="12">
    <source>
        <dbReference type="SAM" id="MobiDB-lite"/>
    </source>
</evidence>
<dbReference type="EMBL" id="MCFL01000036">
    <property type="protein sequence ID" value="ORZ33374.1"/>
    <property type="molecule type" value="Genomic_DNA"/>
</dbReference>
<dbReference type="SUPFAM" id="SSF51905">
    <property type="entry name" value="FAD/NAD(P)-binding domain"/>
    <property type="match status" value="1"/>
</dbReference>
<comment type="catalytic activity">
    <reaction evidence="11">
        <text>A + NADH + H(+) = AH2 + NAD(+)</text>
        <dbReference type="Rhea" id="RHEA:11356"/>
        <dbReference type="ChEBI" id="CHEBI:13193"/>
        <dbReference type="ChEBI" id="CHEBI:15378"/>
        <dbReference type="ChEBI" id="CHEBI:17499"/>
        <dbReference type="ChEBI" id="CHEBI:57540"/>
        <dbReference type="ChEBI" id="CHEBI:57945"/>
    </reaction>
</comment>
<sequence>MFARLAARRIPSFATPATGLGLRPNVAAVPKPAVSSSRTGTAMTKRFASSHQEHHSHSSSESSSTGSSAALAMASAMVFVPAFLYLTKPPEKYYKQKAATAAHSTPSEATKPAAPVVHDTPAANEPPTSFKYVLIGGGTASYSAMLGIRELDPTGEILIITAEPYAPYQRPPLSKELWFKGANAESLEFTNWQGEQTSLMYQPASAYESPAADLVPTGEGTKLLTNARAVALDVDAQTITLESGTVVKYDKVLLATGGTPRKLAVQKGLPEVAQRRVVTYRTVDDFKKLTQVVSGDEGKTKKVAVIGGGFLGSELSVALAQKDGVDVTQVFPEEGNMALVFPRYLTKWTTNQITSEGVTVLPKSTVTSLAYDDEADKILVQVNNGDSPLAVDHVVVAVGIEPNVTLAKNAGLEIDPVRGGIAVNAELEARHNVFAAGDNVSFHDVVLGRRRVEHYDNAVLQGRWAGRSMAGKPKAFTHQSMFWSDLGPKIGYEAMGVLDSSLVTVGVWGHQQTDASSVPAAAADGAKTDAPLGKPPGSEEFRKGVVFYVRDDKIVGVLMFNVHGKVDVARRILLEGRKPAEANELAAKFDIFA</sequence>
<dbReference type="GO" id="GO:0016174">
    <property type="term" value="F:NAD(P)H oxidase H2O2-forming activity"/>
    <property type="evidence" value="ECO:0007669"/>
    <property type="project" value="TreeGrafter"/>
</dbReference>
<evidence type="ECO:0000256" key="3">
    <source>
        <dbReference type="ARBA" id="ARBA00006442"/>
    </source>
</evidence>
<evidence type="ECO:0000256" key="1">
    <source>
        <dbReference type="ARBA" id="ARBA00001974"/>
    </source>
</evidence>
<keyword evidence="8" id="KW-0560">Oxidoreductase</keyword>
<dbReference type="GO" id="GO:0046983">
    <property type="term" value="F:protein dimerization activity"/>
    <property type="evidence" value="ECO:0007669"/>
    <property type="project" value="InterPro"/>
</dbReference>
<dbReference type="Pfam" id="PF07992">
    <property type="entry name" value="Pyr_redox_2"/>
    <property type="match status" value="1"/>
</dbReference>
<name>A0A1Y2HHA2_9FUNG</name>
<evidence type="ECO:0000256" key="11">
    <source>
        <dbReference type="ARBA" id="ARBA00047786"/>
    </source>
</evidence>
<protein>
    <recommendedName>
        <fullName evidence="17">FAD/NAD(P)-binding domain-containing protein</fullName>
    </recommendedName>
</protein>
<dbReference type="InterPro" id="IPR036188">
    <property type="entry name" value="FAD/NAD-bd_sf"/>
</dbReference>
<organism evidence="15 16">
    <name type="scientific">Catenaria anguillulae PL171</name>
    <dbReference type="NCBI Taxonomy" id="765915"/>
    <lineage>
        <taxon>Eukaryota</taxon>
        <taxon>Fungi</taxon>
        <taxon>Fungi incertae sedis</taxon>
        <taxon>Blastocladiomycota</taxon>
        <taxon>Blastocladiomycetes</taxon>
        <taxon>Blastocladiales</taxon>
        <taxon>Catenariaceae</taxon>
        <taxon>Catenaria</taxon>
    </lineage>
</organism>
<dbReference type="Gene3D" id="3.30.390.30">
    <property type="match status" value="1"/>
</dbReference>
<dbReference type="PANTHER" id="PTHR43557">
    <property type="entry name" value="APOPTOSIS-INDUCING FACTOR 1"/>
    <property type="match status" value="1"/>
</dbReference>
<feature type="domain" description="FAD/NAD(P)-binding" evidence="13">
    <location>
        <begin position="131"/>
        <end position="462"/>
    </location>
</feature>
<keyword evidence="6" id="KW-0274">FAD</keyword>
<evidence type="ECO:0000313" key="16">
    <source>
        <dbReference type="Proteomes" id="UP000193411"/>
    </source>
</evidence>
<dbReference type="GO" id="GO:0071949">
    <property type="term" value="F:FAD binding"/>
    <property type="evidence" value="ECO:0007669"/>
    <property type="project" value="TreeGrafter"/>
</dbReference>
<evidence type="ECO:0000256" key="4">
    <source>
        <dbReference type="ARBA" id="ARBA00022630"/>
    </source>
</evidence>
<feature type="region of interest" description="Disordered" evidence="12">
    <location>
        <begin position="29"/>
        <end position="65"/>
    </location>
</feature>
<dbReference type="InterPro" id="IPR029324">
    <property type="entry name" value="AIF_C"/>
</dbReference>
<evidence type="ECO:0000259" key="14">
    <source>
        <dbReference type="Pfam" id="PF14721"/>
    </source>
</evidence>
<dbReference type="GO" id="GO:0006915">
    <property type="term" value="P:apoptotic process"/>
    <property type="evidence" value="ECO:0007669"/>
    <property type="project" value="UniProtKB-KW"/>
</dbReference>
<evidence type="ECO:0000256" key="2">
    <source>
        <dbReference type="ARBA" id="ARBA00004173"/>
    </source>
</evidence>
<keyword evidence="4" id="KW-0285">Flavoprotein</keyword>
<dbReference type="InterPro" id="IPR016156">
    <property type="entry name" value="FAD/NAD-linked_Rdtase_dimer_sf"/>
</dbReference>
<dbReference type="OrthoDB" id="6029at2759"/>
<dbReference type="AlphaFoldDB" id="A0A1Y2HHA2"/>
<dbReference type="GO" id="GO:0005739">
    <property type="term" value="C:mitochondrion"/>
    <property type="evidence" value="ECO:0007669"/>
    <property type="project" value="UniProtKB-SubCell"/>
</dbReference>
<keyword evidence="5" id="KW-0053">Apoptosis</keyword>
<feature type="domain" description="Mitochondrial apoptosis-inducing factor C-terminal" evidence="14">
    <location>
        <begin position="465"/>
        <end position="517"/>
    </location>
</feature>
<keyword evidence="10" id="KW-0496">Mitochondrion</keyword>
<evidence type="ECO:0000256" key="9">
    <source>
        <dbReference type="ARBA" id="ARBA00023027"/>
    </source>
</evidence>
<accession>A0A1Y2HHA2</accession>